<dbReference type="EMBL" id="JACEIK010012140">
    <property type="protein sequence ID" value="MCE3216049.1"/>
    <property type="molecule type" value="Genomic_DNA"/>
</dbReference>
<evidence type="ECO:0000313" key="2">
    <source>
        <dbReference type="Proteomes" id="UP000823775"/>
    </source>
</evidence>
<feature type="non-terminal residue" evidence="1">
    <location>
        <position position="1"/>
    </location>
</feature>
<sequence>DRVFQLSPGSNMCGFSRGDDPWLLHKIPASVLAAENLQRWLKEKEEKLRCEKLESSLAFIREGRQLLGLLDEGEVGTRGDAEEEE</sequence>
<gene>
    <name evidence="1" type="ORF">HAX54_004612</name>
</gene>
<proteinExistence type="predicted"/>
<evidence type="ECO:0000313" key="1">
    <source>
        <dbReference type="EMBL" id="MCE3216049.1"/>
    </source>
</evidence>
<organism evidence="1 2">
    <name type="scientific">Datura stramonium</name>
    <name type="common">Jimsonweed</name>
    <name type="synonym">Common thornapple</name>
    <dbReference type="NCBI Taxonomy" id="4076"/>
    <lineage>
        <taxon>Eukaryota</taxon>
        <taxon>Viridiplantae</taxon>
        <taxon>Streptophyta</taxon>
        <taxon>Embryophyta</taxon>
        <taxon>Tracheophyta</taxon>
        <taxon>Spermatophyta</taxon>
        <taxon>Magnoliopsida</taxon>
        <taxon>eudicotyledons</taxon>
        <taxon>Gunneridae</taxon>
        <taxon>Pentapetalae</taxon>
        <taxon>asterids</taxon>
        <taxon>lamiids</taxon>
        <taxon>Solanales</taxon>
        <taxon>Solanaceae</taxon>
        <taxon>Solanoideae</taxon>
        <taxon>Datureae</taxon>
        <taxon>Datura</taxon>
    </lineage>
</organism>
<comment type="caution">
    <text evidence="1">The sequence shown here is derived from an EMBL/GenBank/DDBJ whole genome shotgun (WGS) entry which is preliminary data.</text>
</comment>
<name>A0ABS8WSZ4_DATST</name>
<dbReference type="Proteomes" id="UP000823775">
    <property type="component" value="Unassembled WGS sequence"/>
</dbReference>
<keyword evidence="2" id="KW-1185">Reference proteome</keyword>
<protein>
    <submittedName>
        <fullName evidence="1">Uncharacterized protein</fullName>
    </submittedName>
</protein>
<reference evidence="1 2" key="1">
    <citation type="journal article" date="2021" name="BMC Genomics">
        <title>Datura genome reveals duplications of psychoactive alkaloid biosynthetic genes and high mutation rate following tissue culture.</title>
        <authorList>
            <person name="Rajewski A."/>
            <person name="Carter-House D."/>
            <person name="Stajich J."/>
            <person name="Litt A."/>
        </authorList>
    </citation>
    <scope>NUCLEOTIDE SEQUENCE [LARGE SCALE GENOMIC DNA]</scope>
    <source>
        <strain evidence="1">AR-01</strain>
    </source>
</reference>
<accession>A0ABS8WSZ4</accession>